<keyword evidence="1" id="KW-1133">Transmembrane helix</keyword>
<organism evidence="2 3">
    <name type="scientific">Belliella filtrata</name>
    <dbReference type="NCBI Taxonomy" id="2923435"/>
    <lineage>
        <taxon>Bacteria</taxon>
        <taxon>Pseudomonadati</taxon>
        <taxon>Bacteroidota</taxon>
        <taxon>Cytophagia</taxon>
        <taxon>Cytophagales</taxon>
        <taxon>Cyclobacteriaceae</taxon>
        <taxon>Belliella</taxon>
    </lineage>
</organism>
<keyword evidence="1" id="KW-0472">Membrane</keyword>
<accession>A0ABS9UWF2</accession>
<keyword evidence="3" id="KW-1185">Reference proteome</keyword>
<feature type="transmembrane region" description="Helical" evidence="1">
    <location>
        <begin position="153"/>
        <end position="174"/>
    </location>
</feature>
<reference evidence="2" key="1">
    <citation type="submission" date="2022-03" db="EMBL/GenBank/DDBJ databases">
        <title>De novo assembled genomes of Belliella spp. (Cyclobacteriaceae) strains.</title>
        <authorList>
            <person name="Szabo A."/>
            <person name="Korponai K."/>
            <person name="Felfoldi T."/>
        </authorList>
    </citation>
    <scope>NUCLEOTIDE SEQUENCE</scope>
    <source>
        <strain evidence="2">DSM 111904</strain>
    </source>
</reference>
<keyword evidence="1" id="KW-0812">Transmembrane</keyword>
<keyword evidence="1" id="KW-1003">Cell membrane</keyword>
<name>A0ABS9UWF2_9BACT</name>
<feature type="transmembrane region" description="Helical" evidence="1">
    <location>
        <begin position="195"/>
        <end position="214"/>
    </location>
</feature>
<feature type="transmembrane region" description="Helical" evidence="1">
    <location>
        <begin position="99"/>
        <end position="121"/>
    </location>
</feature>
<protein>
    <recommendedName>
        <fullName evidence="1">Probable queuosine precursor transporter</fullName>
        <shortName evidence="1">Q precursor transporter</shortName>
    </recommendedName>
</protein>
<evidence type="ECO:0000313" key="2">
    <source>
        <dbReference type="EMBL" id="MCH7408483.1"/>
    </source>
</evidence>
<dbReference type="RefSeq" id="WP_241346691.1">
    <property type="nucleotide sequence ID" value="NZ_JAKZGP010000005.1"/>
</dbReference>
<dbReference type="Pfam" id="PF02592">
    <property type="entry name" value="Vut_1"/>
    <property type="match status" value="1"/>
</dbReference>
<evidence type="ECO:0000313" key="3">
    <source>
        <dbReference type="Proteomes" id="UP001165489"/>
    </source>
</evidence>
<comment type="subcellular location">
    <subcellularLocation>
        <location evidence="1">Cell membrane</location>
        <topology evidence="1">Multi-pass membrane protein</topology>
    </subcellularLocation>
</comment>
<dbReference type="InterPro" id="IPR003744">
    <property type="entry name" value="YhhQ"/>
</dbReference>
<dbReference type="PANTHER" id="PTHR34300">
    <property type="entry name" value="QUEUOSINE PRECURSOR TRANSPORTER-RELATED"/>
    <property type="match status" value="1"/>
</dbReference>
<sequence length="273" mass="30707">MREPLPINSDKAAAFQSKKTNLFIILSGIFLTNAILAEIIGVKIFSGELTLGFQPVGWTFFGDYVLDFNLTAGAIIWPIVFITTDIINEYFGKKGVRKISFITAFFIAYIFIIIAVVTKLAPAPFWLDVNTPDTDGNDFNIHYAFNTIFRQGLGIIIGSLIAFLLGQLIDVYVFQKLRLITGSKMIWLRATGSTLVSQFIDSFVVLGIAFYVFGNWSWEQVVSVGIINYIYKFSVAILLTPLLYLGHHFIDRYLGKDIAEKMTQEAMEDTSFL</sequence>
<feature type="transmembrane region" description="Helical" evidence="1">
    <location>
        <begin position="21"/>
        <end position="45"/>
    </location>
</feature>
<dbReference type="HAMAP" id="MF_02088">
    <property type="entry name" value="Q_prec_transport"/>
    <property type="match status" value="1"/>
</dbReference>
<dbReference type="NCBIfam" id="TIGR00697">
    <property type="entry name" value="queuosine precursor transporter"/>
    <property type="match status" value="1"/>
</dbReference>
<dbReference type="EMBL" id="JAKZGP010000005">
    <property type="protein sequence ID" value="MCH7408483.1"/>
    <property type="molecule type" value="Genomic_DNA"/>
</dbReference>
<gene>
    <name evidence="2" type="ORF">MM239_03680</name>
</gene>
<feature type="transmembrane region" description="Helical" evidence="1">
    <location>
        <begin position="226"/>
        <end position="246"/>
    </location>
</feature>
<comment type="function">
    <text evidence="1">Involved in the import of queuosine (Q) precursors, required for Q precursor salvage.</text>
</comment>
<feature type="transmembrane region" description="Helical" evidence="1">
    <location>
        <begin position="65"/>
        <end position="87"/>
    </location>
</feature>
<dbReference type="Proteomes" id="UP001165489">
    <property type="component" value="Unassembled WGS sequence"/>
</dbReference>
<dbReference type="PANTHER" id="PTHR34300:SF2">
    <property type="entry name" value="QUEUOSINE PRECURSOR TRANSPORTER-RELATED"/>
    <property type="match status" value="1"/>
</dbReference>
<proteinExistence type="inferred from homology"/>
<evidence type="ECO:0000256" key="1">
    <source>
        <dbReference type="HAMAP-Rule" id="MF_02088"/>
    </source>
</evidence>
<comment type="similarity">
    <text evidence="1">Belongs to the vitamin uptake transporter (VUT/ECF) (TC 2.A.88) family. Q precursor transporter subfamily.</text>
</comment>
<comment type="caution">
    <text evidence="2">The sequence shown here is derived from an EMBL/GenBank/DDBJ whole genome shotgun (WGS) entry which is preliminary data.</text>
</comment>
<keyword evidence="1" id="KW-0813">Transport</keyword>